<dbReference type="EMBL" id="FQNC01000088">
    <property type="protein sequence ID" value="SGZ27648.1"/>
    <property type="molecule type" value="Genomic_DNA"/>
</dbReference>
<dbReference type="AlphaFoldDB" id="A0A2X0MRC8"/>
<evidence type="ECO:0000313" key="2">
    <source>
        <dbReference type="EMBL" id="SGZ27648.1"/>
    </source>
</evidence>
<keyword evidence="1" id="KW-0732">Signal</keyword>
<protein>
    <submittedName>
        <fullName evidence="2">BQ5605_C026g10155 protein</fullName>
    </submittedName>
</protein>
<proteinExistence type="predicted"/>
<evidence type="ECO:0000313" key="3">
    <source>
        <dbReference type="Proteomes" id="UP000249464"/>
    </source>
</evidence>
<sequence>MLFFISSLRCALAVGLGLLYSLANAAYFDNFCRGHADNNANSMIISSDGRKCSKLRQTALRASKSDPKHTQGFTRVYHENCMCGRQVWFTDYSHCLVKNAQRLDWIAGDEARRCQDCKSTHGSESTA</sequence>
<keyword evidence="3" id="KW-1185">Reference proteome</keyword>
<name>A0A2X0MRC8_9BASI</name>
<reference evidence="2 3" key="1">
    <citation type="submission" date="2016-11" db="EMBL/GenBank/DDBJ databases">
        <authorList>
            <person name="Jaros S."/>
            <person name="Januszkiewicz K."/>
            <person name="Wedrychowicz H."/>
        </authorList>
    </citation>
    <scope>NUCLEOTIDE SEQUENCE [LARGE SCALE GENOMIC DNA]</scope>
</reference>
<accession>A0A2X0MRC8</accession>
<organism evidence="2 3">
    <name type="scientific">Microbotryum silenes-dioicae</name>
    <dbReference type="NCBI Taxonomy" id="796604"/>
    <lineage>
        <taxon>Eukaryota</taxon>
        <taxon>Fungi</taxon>
        <taxon>Dikarya</taxon>
        <taxon>Basidiomycota</taxon>
        <taxon>Pucciniomycotina</taxon>
        <taxon>Microbotryomycetes</taxon>
        <taxon>Microbotryales</taxon>
        <taxon>Microbotryaceae</taxon>
        <taxon>Microbotryum</taxon>
    </lineage>
</organism>
<feature type="signal peptide" evidence="1">
    <location>
        <begin position="1"/>
        <end position="25"/>
    </location>
</feature>
<feature type="chain" id="PRO_5016099174" evidence="1">
    <location>
        <begin position="26"/>
        <end position="127"/>
    </location>
</feature>
<gene>
    <name evidence="2" type="primary">BQ5605_C026g10155</name>
    <name evidence="2" type="ORF">BQ5605_C026G10155</name>
</gene>
<evidence type="ECO:0000256" key="1">
    <source>
        <dbReference type="SAM" id="SignalP"/>
    </source>
</evidence>
<dbReference type="Proteomes" id="UP000249464">
    <property type="component" value="Unassembled WGS sequence"/>
</dbReference>